<gene>
    <name evidence="1" type="ORF">SAMN06264365_102787</name>
</gene>
<evidence type="ECO:0000313" key="1">
    <source>
        <dbReference type="EMBL" id="SNR48688.1"/>
    </source>
</evidence>
<dbReference type="RefSeq" id="WP_179276990.1">
    <property type="nucleotide sequence ID" value="NZ_BOMU01000018.1"/>
</dbReference>
<accession>A0A238WQK4</accession>
<proteinExistence type="predicted"/>
<keyword evidence="2" id="KW-1185">Reference proteome</keyword>
<evidence type="ECO:0000313" key="2">
    <source>
        <dbReference type="Proteomes" id="UP000198415"/>
    </source>
</evidence>
<protein>
    <submittedName>
        <fullName evidence="1">Uncharacterized protein</fullName>
    </submittedName>
</protein>
<organism evidence="1 2">
    <name type="scientific">Actinoplanes regularis</name>
    <dbReference type="NCBI Taxonomy" id="52697"/>
    <lineage>
        <taxon>Bacteria</taxon>
        <taxon>Bacillati</taxon>
        <taxon>Actinomycetota</taxon>
        <taxon>Actinomycetes</taxon>
        <taxon>Micromonosporales</taxon>
        <taxon>Micromonosporaceae</taxon>
        <taxon>Actinoplanes</taxon>
    </lineage>
</organism>
<dbReference type="Proteomes" id="UP000198415">
    <property type="component" value="Unassembled WGS sequence"/>
</dbReference>
<reference evidence="1 2" key="1">
    <citation type="submission" date="2017-06" db="EMBL/GenBank/DDBJ databases">
        <authorList>
            <person name="Kim H.J."/>
            <person name="Triplett B.A."/>
        </authorList>
    </citation>
    <scope>NUCLEOTIDE SEQUENCE [LARGE SCALE GENOMIC DNA]</scope>
    <source>
        <strain evidence="1 2">DSM 43151</strain>
    </source>
</reference>
<sequence>MKPALQPEDDAYVVAVDTLEKVDRELIDSEALQATLDRIIRDEPVAATAFTNFVS</sequence>
<name>A0A238WQK4_9ACTN</name>
<dbReference type="EMBL" id="FZNR01000002">
    <property type="protein sequence ID" value="SNR48688.1"/>
    <property type="molecule type" value="Genomic_DNA"/>
</dbReference>
<dbReference type="AlphaFoldDB" id="A0A238WQK4"/>